<feature type="transmembrane region" description="Helical" evidence="1">
    <location>
        <begin position="316"/>
        <end position="335"/>
    </location>
</feature>
<organism evidence="2 3">
    <name type="scientific">Dyadobacter jejuensis</name>
    <dbReference type="NCBI Taxonomy" id="1082580"/>
    <lineage>
        <taxon>Bacteria</taxon>
        <taxon>Pseudomonadati</taxon>
        <taxon>Bacteroidota</taxon>
        <taxon>Cytophagia</taxon>
        <taxon>Cytophagales</taxon>
        <taxon>Spirosomataceae</taxon>
        <taxon>Dyadobacter</taxon>
    </lineage>
</organism>
<keyword evidence="1" id="KW-1133">Transmembrane helix</keyword>
<feature type="transmembrane region" description="Helical" evidence="1">
    <location>
        <begin position="255"/>
        <end position="276"/>
    </location>
</feature>
<keyword evidence="2" id="KW-0012">Acyltransferase</keyword>
<proteinExistence type="predicted"/>
<evidence type="ECO:0000313" key="3">
    <source>
        <dbReference type="Proteomes" id="UP000245880"/>
    </source>
</evidence>
<feature type="transmembrane region" description="Helical" evidence="1">
    <location>
        <begin position="282"/>
        <end position="304"/>
    </location>
</feature>
<evidence type="ECO:0000313" key="2">
    <source>
        <dbReference type="EMBL" id="PWJ58654.1"/>
    </source>
</evidence>
<dbReference type="PANTHER" id="PTHR31061">
    <property type="entry name" value="LD22376P"/>
    <property type="match status" value="1"/>
</dbReference>
<feature type="transmembrane region" description="Helical" evidence="1">
    <location>
        <begin position="165"/>
        <end position="185"/>
    </location>
</feature>
<feature type="transmembrane region" description="Helical" evidence="1">
    <location>
        <begin position="35"/>
        <end position="57"/>
    </location>
</feature>
<feature type="transmembrane region" description="Helical" evidence="1">
    <location>
        <begin position="222"/>
        <end position="243"/>
    </location>
</feature>
<feature type="transmembrane region" description="Helical" evidence="1">
    <location>
        <begin position="355"/>
        <end position="377"/>
    </location>
</feature>
<keyword evidence="1" id="KW-0472">Membrane</keyword>
<keyword evidence="3" id="KW-1185">Reference proteome</keyword>
<dbReference type="PANTHER" id="PTHR31061:SF24">
    <property type="entry name" value="LD22376P"/>
    <property type="match status" value="1"/>
</dbReference>
<sequence length="385" mass="43248">MESNSIDFVKEQEGLPTKIRSQRLQSLDALRGFDMFWITGGGSLVHALSAALGWGWLQVMDQQLTHPEWNGFHAYDLIFPLFIFMAGVSTPFSLDSRLAKGADKGVLARKAIQRGLILVLLGIVYNNGLFQLPWQEMRFASVLGRIGLAGMFAQLIYIYSPARMLVVWLGAILMGYWLFMAFFPVPGCESGMLTMECNPASYLDRLLLPGRLHKTIHDPEGLVSTIPAIATGLMGIFAGKLLRDKESLLTANRKVVRMVLAGLAALAVAGAWDIVFPINKNIWSSSFVLFSGGWSLLLLALFYWVIDVLQFRKWTFFFVVIGMNSIVIYMSRKIVDFNYTAQFFTGGLLSHISESAATVGAVLTFILIQWLFMWVLYRNKWFLKI</sequence>
<feature type="transmembrane region" description="Helical" evidence="1">
    <location>
        <begin position="115"/>
        <end position="133"/>
    </location>
</feature>
<comment type="caution">
    <text evidence="2">The sequence shown here is derived from an EMBL/GenBank/DDBJ whole genome shotgun (WGS) entry which is preliminary data.</text>
</comment>
<keyword evidence="1" id="KW-0812">Transmembrane</keyword>
<gene>
    <name evidence="2" type="ORF">CLV98_10319</name>
</gene>
<name>A0A316ANF1_9BACT</name>
<dbReference type="Proteomes" id="UP000245880">
    <property type="component" value="Unassembled WGS sequence"/>
</dbReference>
<reference evidence="2 3" key="1">
    <citation type="submission" date="2018-03" db="EMBL/GenBank/DDBJ databases">
        <title>Genomic Encyclopedia of Archaeal and Bacterial Type Strains, Phase II (KMG-II): from individual species to whole genera.</title>
        <authorList>
            <person name="Goeker M."/>
        </authorList>
    </citation>
    <scope>NUCLEOTIDE SEQUENCE [LARGE SCALE GENOMIC DNA]</scope>
    <source>
        <strain evidence="2 3">DSM 100346</strain>
    </source>
</reference>
<dbReference type="AlphaFoldDB" id="A0A316ANF1"/>
<protein>
    <submittedName>
        <fullName evidence="2">Putative acyltransferase</fullName>
    </submittedName>
</protein>
<feature type="transmembrane region" description="Helical" evidence="1">
    <location>
        <begin position="77"/>
        <end position="94"/>
    </location>
</feature>
<keyword evidence="2" id="KW-0808">Transferase</keyword>
<dbReference type="RefSeq" id="WP_262512136.1">
    <property type="nucleotide sequence ID" value="NZ_QGDT01000003.1"/>
</dbReference>
<feature type="transmembrane region" description="Helical" evidence="1">
    <location>
        <begin position="139"/>
        <end position="158"/>
    </location>
</feature>
<dbReference type="EMBL" id="QGDT01000003">
    <property type="protein sequence ID" value="PWJ58654.1"/>
    <property type="molecule type" value="Genomic_DNA"/>
</dbReference>
<dbReference type="GO" id="GO:0016746">
    <property type="term" value="F:acyltransferase activity"/>
    <property type="evidence" value="ECO:0007669"/>
    <property type="project" value="UniProtKB-KW"/>
</dbReference>
<accession>A0A316ANF1</accession>
<evidence type="ECO:0000256" key="1">
    <source>
        <dbReference type="SAM" id="Phobius"/>
    </source>
</evidence>